<accession>A0AAN5IDR9</accession>
<gene>
    <name evidence="1" type="ORF">PMAYCL1PPCAC_29085</name>
</gene>
<keyword evidence="2" id="KW-1185">Reference proteome</keyword>
<sequence length="118" mass="12818">MLAASALLGEGLSKIHVTNVVPQSCLPVVDVLRRHVDCHPLLARTNSVVTVVVDVEDWLDIGEFPGGSIEGEHSVPVSVSFVQQIIRIPRIAIQIVCLHLRVPEYSPATVQLPLHCDS</sequence>
<comment type="caution">
    <text evidence="1">The sequence shown here is derived from an EMBL/GenBank/DDBJ whole genome shotgun (WGS) entry which is preliminary data.</text>
</comment>
<evidence type="ECO:0000313" key="1">
    <source>
        <dbReference type="EMBL" id="GMR58891.1"/>
    </source>
</evidence>
<organism evidence="1 2">
    <name type="scientific">Pristionchus mayeri</name>
    <dbReference type="NCBI Taxonomy" id="1317129"/>
    <lineage>
        <taxon>Eukaryota</taxon>
        <taxon>Metazoa</taxon>
        <taxon>Ecdysozoa</taxon>
        <taxon>Nematoda</taxon>
        <taxon>Chromadorea</taxon>
        <taxon>Rhabditida</taxon>
        <taxon>Rhabditina</taxon>
        <taxon>Diplogasteromorpha</taxon>
        <taxon>Diplogasteroidea</taxon>
        <taxon>Neodiplogasteridae</taxon>
        <taxon>Pristionchus</taxon>
    </lineage>
</organism>
<reference evidence="2" key="1">
    <citation type="submission" date="2022-10" db="EMBL/GenBank/DDBJ databases">
        <title>Genome assembly of Pristionchus species.</title>
        <authorList>
            <person name="Yoshida K."/>
            <person name="Sommer R.J."/>
        </authorList>
    </citation>
    <scope>NUCLEOTIDE SEQUENCE [LARGE SCALE GENOMIC DNA]</scope>
    <source>
        <strain evidence="2">RS5460</strain>
    </source>
</reference>
<proteinExistence type="predicted"/>
<name>A0AAN5IDR9_9BILA</name>
<protein>
    <submittedName>
        <fullName evidence="1">Uncharacterized protein</fullName>
    </submittedName>
</protein>
<evidence type="ECO:0000313" key="2">
    <source>
        <dbReference type="Proteomes" id="UP001328107"/>
    </source>
</evidence>
<dbReference type="EMBL" id="BTRK01000006">
    <property type="protein sequence ID" value="GMR58891.1"/>
    <property type="molecule type" value="Genomic_DNA"/>
</dbReference>
<dbReference type="AlphaFoldDB" id="A0AAN5IDR9"/>
<dbReference type="Proteomes" id="UP001328107">
    <property type="component" value="Unassembled WGS sequence"/>
</dbReference>